<evidence type="ECO:0008006" key="4">
    <source>
        <dbReference type="Google" id="ProtNLM"/>
    </source>
</evidence>
<sequence length="279" mass="32036">MTENNNHYIVQEDLGEIRYLSIMHMKDTMIQYILGIVIFYVFMDLVPAVLGFFVPRSYFKVVTGDIDPKLLAQLPDLAFSSFIYVAALGGVLMLGRSFYILRYLRNNQIDYPSILDGVRFFFSATLIYIIQMTAISILTMFLIVPGVIAFYMFRQAFNVLAEDPSKSAVSCLAESRRLMEGNKFRLFQLDMTYIPFIIFSSLPLVLFSYMGMPEVGNYTKLVAIFITFILKLPIYHAMGNLFFGETVFYELMVAKGFSNFIYKGEAVFRAGARAKYFKK</sequence>
<evidence type="ECO:0000313" key="3">
    <source>
        <dbReference type="Proteomes" id="UP000237883"/>
    </source>
</evidence>
<keyword evidence="1" id="KW-0472">Membrane</keyword>
<feature type="transmembrane region" description="Helical" evidence="1">
    <location>
        <begin position="32"/>
        <end position="54"/>
    </location>
</feature>
<dbReference type="InterPro" id="IPR010380">
    <property type="entry name" value="DUF975"/>
</dbReference>
<dbReference type="GeneID" id="78391012"/>
<feature type="transmembrane region" description="Helical" evidence="1">
    <location>
        <begin position="77"/>
        <end position="99"/>
    </location>
</feature>
<dbReference type="EMBL" id="CP027228">
    <property type="protein sequence ID" value="AVM47681.1"/>
    <property type="molecule type" value="Genomic_DNA"/>
</dbReference>
<organism evidence="2 3">
    <name type="scientific">Mogibacterium diversum</name>
    <dbReference type="NCBI Taxonomy" id="114527"/>
    <lineage>
        <taxon>Bacteria</taxon>
        <taxon>Bacillati</taxon>
        <taxon>Bacillota</taxon>
        <taxon>Clostridia</taxon>
        <taxon>Peptostreptococcales</taxon>
        <taxon>Anaerovoracaceae</taxon>
        <taxon>Mogibacterium</taxon>
    </lineage>
</organism>
<feature type="transmembrane region" description="Helical" evidence="1">
    <location>
        <begin position="191"/>
        <end position="209"/>
    </location>
</feature>
<gene>
    <name evidence="2" type="ORF">C5Q96_01930</name>
</gene>
<dbReference type="PANTHER" id="PTHR40076">
    <property type="entry name" value="MEMBRANE PROTEIN-RELATED"/>
    <property type="match status" value="1"/>
</dbReference>
<accession>A0A2S0L2Z8</accession>
<dbReference type="KEGG" id="mdv:C5Q96_01930"/>
<proteinExistence type="predicted"/>
<dbReference type="OrthoDB" id="9784844at2"/>
<dbReference type="AlphaFoldDB" id="A0A2S0L2Z8"/>
<keyword evidence="1" id="KW-1133">Transmembrane helix</keyword>
<keyword evidence="3" id="KW-1185">Reference proteome</keyword>
<name>A0A2S0L2Z8_9FIRM</name>
<reference evidence="3" key="1">
    <citation type="submission" date="2018-02" db="EMBL/GenBank/DDBJ databases">
        <authorList>
            <person name="Holder M.E."/>
            <person name="Ajami N.J."/>
            <person name="Petrosino J.F."/>
        </authorList>
    </citation>
    <scope>NUCLEOTIDE SEQUENCE [LARGE SCALE GENOMIC DNA]</scope>
    <source>
        <strain evidence="3">CCUG 47132</strain>
    </source>
</reference>
<feature type="transmembrane region" description="Helical" evidence="1">
    <location>
        <begin position="120"/>
        <end position="153"/>
    </location>
</feature>
<protein>
    <recommendedName>
        <fullName evidence="4">DUF975 domain-containing protein</fullName>
    </recommendedName>
</protein>
<keyword evidence="1" id="KW-0812">Transmembrane</keyword>
<evidence type="ECO:0000313" key="2">
    <source>
        <dbReference type="EMBL" id="AVM47681.1"/>
    </source>
</evidence>
<dbReference type="RefSeq" id="WP_106056690.1">
    <property type="nucleotide sequence ID" value="NZ_CP027228.1"/>
</dbReference>
<feature type="transmembrane region" description="Helical" evidence="1">
    <location>
        <begin position="221"/>
        <end position="243"/>
    </location>
</feature>
<dbReference type="Proteomes" id="UP000237883">
    <property type="component" value="Chromosome"/>
</dbReference>
<dbReference type="PANTHER" id="PTHR40076:SF1">
    <property type="entry name" value="MEMBRANE PROTEIN"/>
    <property type="match status" value="1"/>
</dbReference>
<evidence type="ECO:0000256" key="1">
    <source>
        <dbReference type="SAM" id="Phobius"/>
    </source>
</evidence>